<organism evidence="1 2">
    <name type="scientific">Albidovulum sediminicola</name>
    <dbReference type="NCBI Taxonomy" id="2984331"/>
    <lineage>
        <taxon>Bacteria</taxon>
        <taxon>Pseudomonadati</taxon>
        <taxon>Pseudomonadota</taxon>
        <taxon>Alphaproteobacteria</taxon>
        <taxon>Rhodobacterales</taxon>
        <taxon>Paracoccaceae</taxon>
        <taxon>Albidovulum</taxon>
    </lineage>
</organism>
<comment type="caution">
    <text evidence="1">The sequence shown here is derived from an EMBL/GenBank/DDBJ whole genome shotgun (WGS) entry which is preliminary data.</text>
</comment>
<proteinExistence type="predicted"/>
<sequence>MRPALLIVPALILAACAPGPDRTQTARAPYPELLPLSELLPPTTTLDANATAAALEAEAAALRASAAALAAGGG</sequence>
<dbReference type="Proteomes" id="UP001652503">
    <property type="component" value="Unassembled WGS sequence"/>
</dbReference>
<reference evidence="1 2" key="1">
    <citation type="submission" date="2022-10" db="EMBL/GenBank/DDBJ databases">
        <title>Defluviimonas sp. nov., isolated from ocean surface water.</title>
        <authorList>
            <person name="He W."/>
            <person name="Wang L."/>
            <person name="Zhang D.-F."/>
        </authorList>
    </citation>
    <scope>NUCLEOTIDE SEQUENCE [LARGE SCALE GENOMIC DNA]</scope>
    <source>
        <strain evidence="1 2">WL0075</strain>
    </source>
</reference>
<dbReference type="EMBL" id="JAOWLA010000005">
    <property type="protein sequence ID" value="MCV2864562.1"/>
    <property type="molecule type" value="Genomic_DNA"/>
</dbReference>
<dbReference type="PROSITE" id="PS51257">
    <property type="entry name" value="PROKAR_LIPOPROTEIN"/>
    <property type="match status" value="1"/>
</dbReference>
<accession>A0ABT2Z0L8</accession>
<gene>
    <name evidence="1" type="ORF">OE647_07380</name>
</gene>
<evidence type="ECO:0000313" key="1">
    <source>
        <dbReference type="EMBL" id="MCV2864562.1"/>
    </source>
</evidence>
<keyword evidence="2" id="KW-1185">Reference proteome</keyword>
<name>A0ABT2Z0L8_9RHOB</name>
<evidence type="ECO:0000313" key="2">
    <source>
        <dbReference type="Proteomes" id="UP001652503"/>
    </source>
</evidence>
<dbReference type="RefSeq" id="WP_263721074.1">
    <property type="nucleotide sequence ID" value="NZ_JAOWLA010000005.1"/>
</dbReference>
<protein>
    <submittedName>
        <fullName evidence="1">Uncharacterized protein</fullName>
    </submittedName>
</protein>